<dbReference type="Gene3D" id="1.20.1740.10">
    <property type="entry name" value="Amino acid/polyamine transporter I"/>
    <property type="match status" value="1"/>
</dbReference>
<dbReference type="Pfam" id="PF01490">
    <property type="entry name" value="Aa_trans"/>
    <property type="match status" value="2"/>
</dbReference>
<feature type="transmembrane region" description="Helical" evidence="8">
    <location>
        <begin position="186"/>
        <end position="204"/>
    </location>
</feature>
<feature type="transmembrane region" description="Helical" evidence="8">
    <location>
        <begin position="333"/>
        <end position="354"/>
    </location>
</feature>
<feature type="transmembrane region" description="Helical" evidence="8">
    <location>
        <begin position="252"/>
        <end position="274"/>
    </location>
</feature>
<feature type="transmembrane region" description="Helical" evidence="8">
    <location>
        <begin position="397"/>
        <end position="421"/>
    </location>
</feature>
<name>A0A6B2ECZ4_9DIPT</name>
<evidence type="ECO:0000256" key="7">
    <source>
        <dbReference type="SAM" id="MobiDB-lite"/>
    </source>
</evidence>
<reference evidence="10" key="1">
    <citation type="submission" date="2019-10" db="EMBL/GenBank/DDBJ databases">
        <title>Short sand fly seasons in Tbilisi, Georgia, hinder development of host immunity to saliva of the visceral leishmaniasis vector Phlebotomus kandelakii.</title>
        <authorList>
            <person name="Oliveira F."/>
            <person name="Giorgobiani E."/>
            <person name="Guimaraes-Costa A.B."/>
            <person name="Abdeladhim M."/>
            <person name="Oristian J."/>
            <person name="Tskhvaradze L."/>
            <person name="Tsertsvadze N."/>
            <person name="Zakalashvili M."/>
            <person name="Valenzuela J.G."/>
            <person name="Kamhawi S."/>
        </authorList>
    </citation>
    <scope>NUCLEOTIDE SEQUENCE</scope>
    <source>
        <strain evidence="10">Wild-capture in Tbilisi</strain>
        <tissue evidence="10">Salivary glands</tissue>
    </source>
</reference>
<feature type="transmembrane region" description="Helical" evidence="8">
    <location>
        <begin position="12"/>
        <end position="34"/>
    </location>
</feature>
<evidence type="ECO:0000256" key="8">
    <source>
        <dbReference type="SAM" id="Phobius"/>
    </source>
</evidence>
<proteinExistence type="inferred from homology"/>
<keyword evidence="4 8" id="KW-0472">Membrane</keyword>
<feature type="transmembrane region" description="Helical" evidence="8">
    <location>
        <begin position="374"/>
        <end position="391"/>
    </location>
</feature>
<organism evidence="10">
    <name type="scientific">Phlebotomus kandelakii</name>
    <dbReference type="NCBI Taxonomy" id="1109342"/>
    <lineage>
        <taxon>Eukaryota</taxon>
        <taxon>Metazoa</taxon>
        <taxon>Ecdysozoa</taxon>
        <taxon>Arthropoda</taxon>
        <taxon>Hexapoda</taxon>
        <taxon>Insecta</taxon>
        <taxon>Pterygota</taxon>
        <taxon>Neoptera</taxon>
        <taxon>Endopterygota</taxon>
        <taxon>Diptera</taxon>
        <taxon>Nematocera</taxon>
        <taxon>Psychodoidea</taxon>
        <taxon>Psychodidae</taxon>
        <taxon>Phlebotomus</taxon>
        <taxon>Larroussius</taxon>
    </lineage>
</organism>
<feature type="transmembrane region" description="Helical" evidence="8">
    <location>
        <begin position="123"/>
        <end position="144"/>
    </location>
</feature>
<evidence type="ECO:0000256" key="2">
    <source>
        <dbReference type="ARBA" id="ARBA00022692"/>
    </source>
</evidence>
<keyword evidence="2 8" id="KW-0812">Transmembrane</keyword>
<dbReference type="InterPro" id="IPR013057">
    <property type="entry name" value="AA_transpt_TM"/>
</dbReference>
<feature type="domain" description="Amino acid transporter transmembrane" evidence="9">
    <location>
        <begin position="120"/>
        <end position="422"/>
    </location>
</feature>
<feature type="transmembrane region" description="Helical" evidence="8">
    <location>
        <begin position="46"/>
        <end position="71"/>
    </location>
</feature>
<evidence type="ECO:0000259" key="9">
    <source>
        <dbReference type="Pfam" id="PF01490"/>
    </source>
</evidence>
<evidence type="ECO:0000256" key="1">
    <source>
        <dbReference type="ARBA" id="ARBA00004141"/>
    </source>
</evidence>
<dbReference type="GO" id="GO:0016020">
    <property type="term" value="C:membrane"/>
    <property type="evidence" value="ECO:0007669"/>
    <property type="project" value="UniProtKB-SubCell"/>
</dbReference>
<sequence>MPEATQDGYPTWMGMVFVFNLIIGTGALTLPAAFAKAGWLGGSIMVLLVGFVSYITVTFVIEAMASANAILHLRSVLKRRVARNRPGASDSDSDPDAAENSPLVSEEGSAFSLTTRVEMGEMATIYFTGGGVAVFYLCLAIYLYGDLSIYAAAIGTSLKDVICSAGNVTDPHAPCWPDHSFTRTDCYRSCVVATGLILGPFVFFNVQKTKYIQILTVIFRWCAFTAMIVMATSRLIQDGVQGHPDAVTPSGIPSLFGTCIYSFMCHHSLPSLLAPVREKRHLAWQLPVDFILIAIFYILLALTGVFAFDRLDDLYTLNFLESPGEGFTRVIDYFLALFPVFTLSASLPIVAITLRNNLEAILVAGRQSSVTSRALLPLVALVPALVVTLLTDSLSSLVGFTGTYAGAGVQYITPVALVYCARRQMRDIMPLLSPENPHRSPFQGNKWLLMVIAWCALGVILVTVNFFTRVAHPP</sequence>
<evidence type="ECO:0000256" key="5">
    <source>
        <dbReference type="ARBA" id="ARBA00023180"/>
    </source>
</evidence>
<dbReference type="AlphaFoldDB" id="A0A6B2ECZ4"/>
<evidence type="ECO:0000256" key="6">
    <source>
        <dbReference type="ARBA" id="ARBA00038166"/>
    </source>
</evidence>
<keyword evidence="5" id="KW-0325">Glycoprotein</keyword>
<evidence type="ECO:0000256" key="3">
    <source>
        <dbReference type="ARBA" id="ARBA00022989"/>
    </source>
</evidence>
<evidence type="ECO:0000313" key="10">
    <source>
        <dbReference type="EMBL" id="NBJ61274.1"/>
    </source>
</evidence>
<protein>
    <submittedName>
        <fullName evidence="10">Putative amino acid transporter</fullName>
    </submittedName>
</protein>
<dbReference type="PANTHER" id="PTHR16189">
    <property type="entry name" value="TRANSMEMBRANE PROTEIN 104-RELATED"/>
    <property type="match status" value="1"/>
</dbReference>
<feature type="region of interest" description="Disordered" evidence="7">
    <location>
        <begin position="85"/>
        <end position="105"/>
    </location>
</feature>
<dbReference type="EMBL" id="GIFK01003571">
    <property type="protein sequence ID" value="NBJ61274.1"/>
    <property type="molecule type" value="Transcribed_RNA"/>
</dbReference>
<dbReference type="PANTHER" id="PTHR16189:SF0">
    <property type="entry name" value="TRANSMEMBRANE PROTEIN 104"/>
    <property type="match status" value="1"/>
</dbReference>
<feature type="domain" description="Amino acid transporter transmembrane" evidence="9">
    <location>
        <begin position="11"/>
        <end position="63"/>
    </location>
</feature>
<feature type="transmembrane region" description="Helical" evidence="8">
    <location>
        <begin position="211"/>
        <end position="232"/>
    </location>
</feature>
<keyword evidence="3 8" id="KW-1133">Transmembrane helix</keyword>
<comment type="subcellular location">
    <subcellularLocation>
        <location evidence="1">Membrane</location>
        <topology evidence="1">Multi-pass membrane protein</topology>
    </subcellularLocation>
</comment>
<accession>A0A6B2ECZ4</accession>
<feature type="transmembrane region" description="Helical" evidence="8">
    <location>
        <begin position="286"/>
        <end position="308"/>
    </location>
</feature>
<evidence type="ECO:0000256" key="4">
    <source>
        <dbReference type="ARBA" id="ARBA00023136"/>
    </source>
</evidence>
<comment type="similarity">
    <text evidence="6">Belongs to the TMEM104 family.</text>
</comment>
<feature type="transmembrane region" description="Helical" evidence="8">
    <location>
        <begin position="447"/>
        <end position="468"/>
    </location>
</feature>